<evidence type="ECO:0000313" key="1">
    <source>
        <dbReference type="EMBL" id="QUP58424.1"/>
    </source>
</evidence>
<organism evidence="1 2">
    <name type="scientific">Ralstonia nicotianae</name>
    <dbReference type="NCBI Taxonomy" id="3037696"/>
    <lineage>
        <taxon>Bacteria</taxon>
        <taxon>Pseudomonadati</taxon>
        <taxon>Pseudomonadota</taxon>
        <taxon>Betaproteobacteria</taxon>
        <taxon>Burkholderiales</taxon>
        <taxon>Burkholderiaceae</taxon>
        <taxon>Ralstonia</taxon>
        <taxon>Ralstonia solanacearum species complex</taxon>
    </lineage>
</organism>
<sequence>MPSSQTWVSTYLPLNRQASIGQKHELARRLNENVFLPVFTIDRDEDLTVMYAMPYEFGMVAGNFVAVVHRFGSMLEYVVQTFHEDGLIDFGRPARAVTAAHSE</sequence>
<dbReference type="Proteomes" id="UP000680989">
    <property type="component" value="Chromosome"/>
</dbReference>
<proteinExistence type="predicted"/>
<dbReference type="RefSeq" id="WP_211906711.1">
    <property type="nucleotide sequence ID" value="NZ_CP046674.1"/>
</dbReference>
<dbReference type="EMBL" id="CP046674">
    <property type="protein sequence ID" value="QUP58424.1"/>
    <property type="molecule type" value="Genomic_DNA"/>
</dbReference>
<evidence type="ECO:0000313" key="2">
    <source>
        <dbReference type="Proteomes" id="UP000680989"/>
    </source>
</evidence>
<protein>
    <submittedName>
        <fullName evidence="1">Uncharacterized protein</fullName>
    </submittedName>
</protein>
<keyword evidence="2" id="KW-1185">Reference proteome</keyword>
<gene>
    <name evidence="1" type="ORF">GO999_07520</name>
</gene>
<reference evidence="2" key="1">
    <citation type="submission" date="2019-12" db="EMBL/GenBank/DDBJ databases">
        <title>Whole-genome sequence of tobacco pathogen Ralstonia pseudosolanacearum strain RS, originating from Yunnan province of China.</title>
        <authorList>
            <person name="Lu C.-H."/>
        </authorList>
    </citation>
    <scope>NUCLEOTIDE SEQUENCE [LARGE SCALE GENOMIC DNA]</scope>
    <source>
        <strain evidence="2">RS</strain>
    </source>
</reference>
<accession>A0ABX7ZUS1</accession>
<name>A0ABX7ZUS1_9RALS</name>